<dbReference type="InterPro" id="IPR014914">
    <property type="entry name" value="RES_dom"/>
</dbReference>
<dbReference type="SMART" id="SM00953">
    <property type="entry name" value="RES"/>
    <property type="match status" value="1"/>
</dbReference>
<evidence type="ECO:0000313" key="3">
    <source>
        <dbReference type="Proteomes" id="UP000669060"/>
    </source>
</evidence>
<dbReference type="Pfam" id="PF08808">
    <property type="entry name" value="RES"/>
    <property type="match status" value="1"/>
</dbReference>
<dbReference type="EMBL" id="JAELYA010000001">
    <property type="protein sequence ID" value="MBO3273646.1"/>
    <property type="molecule type" value="Genomic_DNA"/>
</dbReference>
<dbReference type="Proteomes" id="UP000669060">
    <property type="component" value="Unassembled WGS sequence"/>
</dbReference>
<dbReference type="RefSeq" id="WP_208312474.1">
    <property type="nucleotide sequence ID" value="NZ_JAELYA010000001.1"/>
</dbReference>
<sequence>MERTLPDWPRAYRIISSSFPPISVFEDVLDPADLELAFAIEAMTNDRLLDEAGVLARVAPEDRVSGPGSTPVMAAFTHVGAQSRFTDGTYGVYYCANSLSTAVAETVYHRERFMAATREDSLELTMRTYINQVQQPMHDIREGFAELHSPDPSSYAVTQPFAAEIRNAGGWGLLYNSVRAPGSECVAAFRPRALSIPVQGPHLRYFWDGRAQRITEVMQISHLDA</sequence>
<accession>A0ABS3TJ09</accession>
<reference evidence="2 3" key="1">
    <citation type="submission" date="2020-12" db="EMBL/GenBank/DDBJ databases">
        <title>Pseudomonas schmalbachii sp. nov. isolated from millipede gut.</title>
        <authorList>
            <person name="Shelomi M."/>
        </authorList>
    </citation>
    <scope>NUCLEOTIDE SEQUENCE [LARGE SCALE GENOMIC DNA]</scope>
    <source>
        <strain evidence="2 3">Milli4</strain>
    </source>
</reference>
<feature type="domain" description="RES" evidence="1">
    <location>
        <begin position="75"/>
        <end position="200"/>
    </location>
</feature>
<evidence type="ECO:0000313" key="2">
    <source>
        <dbReference type="EMBL" id="MBO3273646.1"/>
    </source>
</evidence>
<protein>
    <submittedName>
        <fullName evidence="2">RES family NAD+ phosphorylase</fullName>
    </submittedName>
</protein>
<evidence type="ECO:0000259" key="1">
    <source>
        <dbReference type="SMART" id="SM00953"/>
    </source>
</evidence>
<comment type="caution">
    <text evidence="2">The sequence shown here is derived from an EMBL/GenBank/DDBJ whole genome shotgun (WGS) entry which is preliminary data.</text>
</comment>
<proteinExistence type="predicted"/>
<name>A0ABS3TJ09_9PSED</name>
<gene>
    <name evidence="2" type="ORF">JFY56_00215</name>
</gene>
<organism evidence="2 3">
    <name type="scientific">Pseudomonas schmalbachii</name>
    <dbReference type="NCBI Taxonomy" id="2816993"/>
    <lineage>
        <taxon>Bacteria</taxon>
        <taxon>Pseudomonadati</taxon>
        <taxon>Pseudomonadota</taxon>
        <taxon>Gammaproteobacteria</taxon>
        <taxon>Pseudomonadales</taxon>
        <taxon>Pseudomonadaceae</taxon>
        <taxon>Pseudomonas</taxon>
    </lineage>
</organism>
<keyword evidence="3" id="KW-1185">Reference proteome</keyword>